<evidence type="ECO:0000259" key="2">
    <source>
        <dbReference type="Pfam" id="PF09429"/>
    </source>
</evidence>
<dbReference type="GO" id="GO:0006396">
    <property type="term" value="P:RNA processing"/>
    <property type="evidence" value="ECO:0007669"/>
    <property type="project" value="InterPro"/>
</dbReference>
<keyword evidence="4" id="KW-1185">Reference proteome</keyword>
<evidence type="ECO:0000313" key="4">
    <source>
        <dbReference type="Proteomes" id="UP000240830"/>
    </source>
</evidence>
<feature type="compositionally biased region" description="Basic residues" evidence="1">
    <location>
        <begin position="16"/>
        <end position="29"/>
    </location>
</feature>
<dbReference type="Proteomes" id="UP000240830">
    <property type="component" value="Unassembled WGS sequence"/>
</dbReference>
<reference evidence="3 4" key="1">
    <citation type="submission" date="2016-10" db="EMBL/GenBank/DDBJ databases">
        <title>The genome of Paramicrosporidium saccamoebae is the missing link in understanding Cryptomycota and Microsporidia evolution.</title>
        <authorList>
            <person name="Quandt C.A."/>
            <person name="Beaudet D."/>
            <person name="Corsaro D."/>
            <person name="Michel R."/>
            <person name="Corradi N."/>
            <person name="James T."/>
        </authorList>
    </citation>
    <scope>NUCLEOTIDE SEQUENCE [LARGE SCALE GENOMIC DNA]</scope>
    <source>
        <strain evidence="3 4">KSL3</strain>
    </source>
</reference>
<accession>A0A2H9TJP2</accession>
<dbReference type="EMBL" id="MTSL01000150">
    <property type="protein sequence ID" value="PJF17955.1"/>
    <property type="molecule type" value="Genomic_DNA"/>
</dbReference>
<feature type="compositionally biased region" description="Basic and acidic residues" evidence="1">
    <location>
        <begin position="1"/>
        <end position="15"/>
    </location>
</feature>
<evidence type="ECO:0000256" key="1">
    <source>
        <dbReference type="SAM" id="MobiDB-lite"/>
    </source>
</evidence>
<sequence>MGREKRALHPVETYRRSQKRKQSERKRAGRKEALSKTPLARRDPSKLLVEIERLRETEAKGRLDGPGRLRRKHLEDQFVALNKAREKAGMPSMILPEFDPEEYLNRKKDLDKDKTVEPQTTEWFDEDCHIPLPDDDPLETGVPGLPPYRIFNKVTDGNESVRPTNRLIISAEPSVSKRNHLEAQVDQFLNELDL</sequence>
<dbReference type="Pfam" id="PF09429">
    <property type="entry name" value="Wbp11"/>
    <property type="match status" value="1"/>
</dbReference>
<feature type="compositionally biased region" description="Basic and acidic residues" evidence="1">
    <location>
        <begin position="30"/>
        <end position="42"/>
    </location>
</feature>
<dbReference type="InterPro" id="IPR019007">
    <property type="entry name" value="Wbp11/ELF5/Saf1_N"/>
</dbReference>
<feature type="region of interest" description="Disordered" evidence="1">
    <location>
        <begin position="1"/>
        <end position="42"/>
    </location>
</feature>
<feature type="domain" description="Wbp11/ELF5/Saf1 N-terminal" evidence="2">
    <location>
        <begin position="5"/>
        <end position="83"/>
    </location>
</feature>
<evidence type="ECO:0000313" key="3">
    <source>
        <dbReference type="EMBL" id="PJF17955.1"/>
    </source>
</evidence>
<protein>
    <recommendedName>
        <fullName evidence="2">Wbp11/ELF5/Saf1 N-terminal domain-containing protein</fullName>
    </recommendedName>
</protein>
<proteinExistence type="predicted"/>
<comment type="caution">
    <text evidence="3">The sequence shown here is derived from an EMBL/GenBank/DDBJ whole genome shotgun (WGS) entry which is preliminary data.</text>
</comment>
<organism evidence="3 4">
    <name type="scientific">Paramicrosporidium saccamoebae</name>
    <dbReference type="NCBI Taxonomy" id="1246581"/>
    <lineage>
        <taxon>Eukaryota</taxon>
        <taxon>Fungi</taxon>
        <taxon>Fungi incertae sedis</taxon>
        <taxon>Cryptomycota</taxon>
        <taxon>Cryptomycota incertae sedis</taxon>
        <taxon>Paramicrosporidium</taxon>
    </lineage>
</organism>
<name>A0A2H9TJP2_9FUNG</name>
<gene>
    <name evidence="3" type="ORF">PSACC_02241</name>
</gene>
<dbReference type="AlphaFoldDB" id="A0A2H9TJP2"/>